<dbReference type="SUPFAM" id="SSF54862">
    <property type="entry name" value="4Fe-4S ferredoxins"/>
    <property type="match status" value="1"/>
</dbReference>
<evidence type="ECO:0000256" key="2">
    <source>
        <dbReference type="ARBA" id="ARBA00022485"/>
    </source>
</evidence>
<organism evidence="8 9">
    <name type="scientific">Denitrobacterium detoxificans</name>
    <dbReference type="NCBI Taxonomy" id="79604"/>
    <lineage>
        <taxon>Bacteria</taxon>
        <taxon>Bacillati</taxon>
        <taxon>Actinomycetota</taxon>
        <taxon>Coriobacteriia</taxon>
        <taxon>Eggerthellales</taxon>
        <taxon>Eggerthellaceae</taxon>
        <taxon>Denitrobacterium</taxon>
    </lineage>
</organism>
<dbReference type="AlphaFoldDB" id="A0A172S0A5"/>
<keyword evidence="4" id="KW-0249">Electron transport</keyword>
<dbReference type="GO" id="GO:0051539">
    <property type="term" value="F:4 iron, 4 sulfur cluster binding"/>
    <property type="evidence" value="ECO:0007669"/>
    <property type="project" value="UniProtKB-KW"/>
</dbReference>
<keyword evidence="5" id="KW-0408">Iron</keyword>
<dbReference type="RefSeq" id="WP_066664550.1">
    <property type="nucleotide sequence ID" value="NZ_CP011402.1"/>
</dbReference>
<dbReference type="GO" id="GO:0046872">
    <property type="term" value="F:metal ion binding"/>
    <property type="evidence" value="ECO:0007669"/>
    <property type="project" value="UniProtKB-KW"/>
</dbReference>
<evidence type="ECO:0000256" key="4">
    <source>
        <dbReference type="ARBA" id="ARBA00022982"/>
    </source>
</evidence>
<feature type="domain" description="4Fe-4S ferredoxin-type" evidence="7">
    <location>
        <begin position="56"/>
        <end position="85"/>
    </location>
</feature>
<evidence type="ECO:0000256" key="5">
    <source>
        <dbReference type="ARBA" id="ARBA00023004"/>
    </source>
</evidence>
<keyword evidence="9" id="KW-1185">Reference proteome</keyword>
<feature type="domain" description="4Fe-4S ferredoxin-type" evidence="7">
    <location>
        <begin position="174"/>
        <end position="203"/>
    </location>
</feature>
<dbReference type="KEGG" id="ddt:AAY81_09785"/>
<dbReference type="STRING" id="79604.AAY81_09785"/>
<dbReference type="PROSITE" id="PS00198">
    <property type="entry name" value="4FE4S_FER_1"/>
    <property type="match status" value="1"/>
</dbReference>
<dbReference type="InterPro" id="IPR006311">
    <property type="entry name" value="TAT_signal"/>
</dbReference>
<dbReference type="InterPro" id="IPR017900">
    <property type="entry name" value="4Fe4S_Fe_S_CS"/>
</dbReference>
<dbReference type="Pfam" id="PF00037">
    <property type="entry name" value="Fer4"/>
    <property type="match status" value="1"/>
</dbReference>
<proteinExistence type="predicted"/>
<sequence>MSSEEATPNAEPDDRSPGLSRRAFMVGAAGAAAMIAVGGGVKAFAGENEFVFPPGGQTSQLVGSCIRCDRCRSACPQNAISLGHLENGLLSVRLPIMKYSLGWCDFCDGEDGFRCVKSCPTGALVPGFDPHADKMGIAVFDYDECLLFRSGSRSCSKECRDACAYDAIKDTPDGGLEIIADLCNGCGACEYECPSAKYTAYDGSNRRGVNVEVWKG</sequence>
<evidence type="ECO:0000259" key="7">
    <source>
        <dbReference type="PROSITE" id="PS51379"/>
    </source>
</evidence>
<dbReference type="Proteomes" id="UP000182975">
    <property type="component" value="Unassembled WGS sequence"/>
</dbReference>
<evidence type="ECO:0000313" key="9">
    <source>
        <dbReference type="Proteomes" id="UP000182975"/>
    </source>
</evidence>
<accession>A0A172S0A5</accession>
<dbReference type="PROSITE" id="PS51379">
    <property type="entry name" value="4FE4S_FER_2"/>
    <property type="match status" value="2"/>
</dbReference>
<evidence type="ECO:0000313" key="8">
    <source>
        <dbReference type="EMBL" id="SEO40831.1"/>
    </source>
</evidence>
<keyword evidence="3" id="KW-0479">Metal-binding</keyword>
<dbReference type="PANTHER" id="PTHR42859">
    <property type="entry name" value="OXIDOREDUCTASE"/>
    <property type="match status" value="1"/>
</dbReference>
<dbReference type="Pfam" id="PF13187">
    <property type="entry name" value="Fer4_9"/>
    <property type="match status" value="1"/>
</dbReference>
<keyword evidence="2" id="KW-0004">4Fe-4S</keyword>
<keyword evidence="6" id="KW-0411">Iron-sulfur</keyword>
<dbReference type="Gene3D" id="3.30.70.20">
    <property type="match status" value="2"/>
</dbReference>
<evidence type="ECO:0000256" key="6">
    <source>
        <dbReference type="ARBA" id="ARBA00023014"/>
    </source>
</evidence>
<evidence type="ECO:0000256" key="1">
    <source>
        <dbReference type="ARBA" id="ARBA00022448"/>
    </source>
</evidence>
<evidence type="ECO:0000256" key="3">
    <source>
        <dbReference type="ARBA" id="ARBA00022723"/>
    </source>
</evidence>
<dbReference type="PROSITE" id="PS51318">
    <property type="entry name" value="TAT"/>
    <property type="match status" value="1"/>
</dbReference>
<keyword evidence="1" id="KW-0813">Transport</keyword>
<dbReference type="EMBL" id="FOEC01000001">
    <property type="protein sequence ID" value="SEO40831.1"/>
    <property type="molecule type" value="Genomic_DNA"/>
</dbReference>
<gene>
    <name evidence="8" type="ORF">SAMN02910314_00154</name>
</gene>
<protein>
    <submittedName>
        <fullName evidence="8">Ferredoxin-type protein NapG</fullName>
    </submittedName>
</protein>
<dbReference type="InterPro" id="IPR050294">
    <property type="entry name" value="RnfB_subfamily"/>
</dbReference>
<dbReference type="InterPro" id="IPR017896">
    <property type="entry name" value="4Fe4S_Fe-S-bd"/>
</dbReference>
<name>A0A172S0A5_9ACTN</name>
<reference evidence="9" key="1">
    <citation type="submission" date="2016-10" db="EMBL/GenBank/DDBJ databases">
        <authorList>
            <person name="Varghese N."/>
        </authorList>
    </citation>
    <scope>NUCLEOTIDE SEQUENCE [LARGE SCALE GENOMIC DNA]</scope>
    <source>
        <strain evidence="9">DSM 21843</strain>
    </source>
</reference>
<dbReference type="PANTHER" id="PTHR42859:SF10">
    <property type="entry name" value="DIMETHYLSULFOXIDE REDUCTASE CHAIN B"/>
    <property type="match status" value="1"/>
</dbReference>